<dbReference type="InterPro" id="IPR032508">
    <property type="entry name" value="FecR_C"/>
</dbReference>
<organism evidence="4 5">
    <name type="scientific">Niastella vici</name>
    <dbReference type="NCBI Taxonomy" id="1703345"/>
    <lineage>
        <taxon>Bacteria</taxon>
        <taxon>Pseudomonadati</taxon>
        <taxon>Bacteroidota</taxon>
        <taxon>Chitinophagia</taxon>
        <taxon>Chitinophagales</taxon>
        <taxon>Chitinophagaceae</taxon>
        <taxon>Niastella</taxon>
    </lineage>
</organism>
<dbReference type="EMBL" id="LVYD01000078">
    <property type="protein sequence ID" value="OQP59505.1"/>
    <property type="molecule type" value="Genomic_DNA"/>
</dbReference>
<dbReference type="InterPro" id="IPR012373">
    <property type="entry name" value="Ferrdict_sens_TM"/>
</dbReference>
<keyword evidence="1" id="KW-1133">Transmembrane helix</keyword>
<dbReference type="Pfam" id="PF16344">
    <property type="entry name" value="FecR_C"/>
    <property type="match status" value="1"/>
</dbReference>
<dbReference type="Proteomes" id="UP000192796">
    <property type="component" value="Unassembled WGS sequence"/>
</dbReference>
<dbReference type="PIRSF" id="PIRSF018266">
    <property type="entry name" value="FecR"/>
    <property type="match status" value="1"/>
</dbReference>
<name>A0A1V9FMC6_9BACT</name>
<dbReference type="PANTHER" id="PTHR30273:SF2">
    <property type="entry name" value="PROTEIN FECR"/>
    <property type="match status" value="1"/>
</dbReference>
<evidence type="ECO:0000259" key="2">
    <source>
        <dbReference type="Pfam" id="PF04773"/>
    </source>
</evidence>
<keyword evidence="1" id="KW-0812">Transmembrane</keyword>
<feature type="domain" description="Protein FecR C-terminal" evidence="3">
    <location>
        <begin position="265"/>
        <end position="333"/>
    </location>
</feature>
<reference evidence="4 5" key="1">
    <citation type="submission" date="2016-03" db="EMBL/GenBank/DDBJ databases">
        <title>Niastella vici sp. nov., isolated from farmland soil.</title>
        <authorList>
            <person name="Chen L."/>
            <person name="Wang D."/>
            <person name="Yang S."/>
            <person name="Wang G."/>
        </authorList>
    </citation>
    <scope>NUCLEOTIDE SEQUENCE [LARGE SCALE GENOMIC DNA]</scope>
    <source>
        <strain evidence="4 5">DJ57</strain>
    </source>
</reference>
<dbReference type="Pfam" id="PF04773">
    <property type="entry name" value="FecR"/>
    <property type="match status" value="1"/>
</dbReference>
<dbReference type="OrthoDB" id="923517at2"/>
<dbReference type="Gene3D" id="3.55.50.30">
    <property type="match status" value="1"/>
</dbReference>
<dbReference type="PANTHER" id="PTHR30273">
    <property type="entry name" value="PERIPLASMIC SIGNAL SENSOR AND SIGMA FACTOR ACTIVATOR FECR-RELATED"/>
    <property type="match status" value="1"/>
</dbReference>
<evidence type="ECO:0000256" key="1">
    <source>
        <dbReference type="SAM" id="Phobius"/>
    </source>
</evidence>
<comment type="caution">
    <text evidence="4">The sequence shown here is derived from an EMBL/GenBank/DDBJ whole genome shotgun (WGS) entry which is preliminary data.</text>
</comment>
<dbReference type="InterPro" id="IPR006860">
    <property type="entry name" value="FecR"/>
</dbReference>
<feature type="domain" description="FecR protein" evidence="2">
    <location>
        <begin position="125"/>
        <end position="221"/>
    </location>
</feature>
<evidence type="ECO:0000313" key="4">
    <source>
        <dbReference type="EMBL" id="OQP59505.1"/>
    </source>
</evidence>
<dbReference type="GO" id="GO:0016989">
    <property type="term" value="F:sigma factor antagonist activity"/>
    <property type="evidence" value="ECO:0007669"/>
    <property type="project" value="TreeGrafter"/>
</dbReference>
<gene>
    <name evidence="4" type="ORF">A3860_37350</name>
</gene>
<dbReference type="STRING" id="1703345.A3860_37350"/>
<sequence length="334" mass="37806">MDNYSKYQTEDFLQDESFINWVLDPEGEANQGWTNWMHSDQPNKAIAQNAIELIRSFDFKKEPVVDAFYVNLKQRIDNTIAGEHRITEKKKPVIGFWLKAAAVVAGLVVSALVLYYVRKPSYTFISTPYAAIKTVWLPDSSAVMLNANSSIRFNNSRTSGKREVWVTGEAFFKVRHIDIAGKAQPFAVYAGDAVIEVLGTEFNVKNVNNSTSVLLQQGKVRFSIPASHSQTIMQPNDYCQYDAAQGKIITRVANPAFFTAWMEQKYRFEKAAVQEVCETLKEYFGYEFIIRKPQLAAQAVSGTLELQNEQMMLRVLSELLNAKVSKQGNQVVIE</sequence>
<feature type="transmembrane region" description="Helical" evidence="1">
    <location>
        <begin position="96"/>
        <end position="117"/>
    </location>
</feature>
<keyword evidence="5" id="KW-1185">Reference proteome</keyword>
<protein>
    <submittedName>
        <fullName evidence="4">Uncharacterized protein</fullName>
    </submittedName>
</protein>
<dbReference type="AlphaFoldDB" id="A0A1V9FMC6"/>
<evidence type="ECO:0000313" key="5">
    <source>
        <dbReference type="Proteomes" id="UP000192796"/>
    </source>
</evidence>
<evidence type="ECO:0000259" key="3">
    <source>
        <dbReference type="Pfam" id="PF16344"/>
    </source>
</evidence>
<dbReference type="RefSeq" id="WP_081154684.1">
    <property type="nucleotide sequence ID" value="NZ_LVYD01000078.1"/>
</dbReference>
<accession>A0A1V9FMC6</accession>
<dbReference type="Gene3D" id="2.60.120.1440">
    <property type="match status" value="1"/>
</dbReference>
<proteinExistence type="predicted"/>
<keyword evidence="1" id="KW-0472">Membrane</keyword>